<accession>A0ABM1E982</accession>
<dbReference type="InterPro" id="IPR029063">
    <property type="entry name" value="SAM-dependent_MTases_sf"/>
</dbReference>
<feature type="domain" description="Retrotransposon gag" evidence="4">
    <location>
        <begin position="99"/>
        <end position="176"/>
    </location>
</feature>
<dbReference type="PANTHER" id="PTHR31009">
    <property type="entry name" value="S-ADENOSYL-L-METHIONINE:CARBOXYL METHYLTRANSFERASE FAMILY PROTEIN"/>
    <property type="match status" value="1"/>
</dbReference>
<dbReference type="Pfam" id="PF03732">
    <property type="entry name" value="Retrotrans_gag"/>
    <property type="match status" value="1"/>
</dbReference>
<dbReference type="SUPFAM" id="SSF53335">
    <property type="entry name" value="S-adenosyl-L-methionine-dependent methyltransferases"/>
    <property type="match status" value="1"/>
</dbReference>
<dbReference type="Gene3D" id="1.10.1200.270">
    <property type="entry name" value="Methyltransferase, alpha-helical capping domain"/>
    <property type="match status" value="1"/>
</dbReference>
<keyword evidence="1" id="KW-0479">Metal-binding</keyword>
<proteinExistence type="predicted"/>
<dbReference type="GeneID" id="106810016"/>
<gene>
    <name evidence="6" type="primary">LOC106810016</name>
</gene>
<evidence type="ECO:0000259" key="4">
    <source>
        <dbReference type="Pfam" id="PF03732"/>
    </source>
</evidence>
<keyword evidence="5" id="KW-1185">Reference proteome</keyword>
<organism evidence="5 6">
    <name type="scientific">Priapulus caudatus</name>
    <name type="common">Priapulid worm</name>
    <dbReference type="NCBI Taxonomy" id="37621"/>
    <lineage>
        <taxon>Eukaryota</taxon>
        <taxon>Metazoa</taxon>
        <taxon>Ecdysozoa</taxon>
        <taxon>Scalidophora</taxon>
        <taxon>Priapulida</taxon>
        <taxon>Priapulimorpha</taxon>
        <taxon>Priapulimorphida</taxon>
        <taxon>Priapulidae</taxon>
        <taxon>Priapulus</taxon>
    </lineage>
</organism>
<dbReference type="InterPro" id="IPR042086">
    <property type="entry name" value="MeTrfase_capping"/>
</dbReference>
<evidence type="ECO:0000313" key="6">
    <source>
        <dbReference type="RefSeq" id="XP_014668753.1"/>
    </source>
</evidence>
<dbReference type="RefSeq" id="XP_014668753.1">
    <property type="nucleotide sequence ID" value="XM_014813267.1"/>
</dbReference>
<name>A0ABM1E982_PRICU</name>
<dbReference type="Gene3D" id="3.40.50.150">
    <property type="entry name" value="Vaccinia Virus protein VP39"/>
    <property type="match status" value="1"/>
</dbReference>
<evidence type="ECO:0000256" key="1">
    <source>
        <dbReference type="ARBA" id="ARBA00022723"/>
    </source>
</evidence>
<sequence>MRHHEMRPSQDGGRQNGNLENPRGDRIMPGWRARESPGCHCAASTELRCTLLLLRVLVLLLFDTDLQAKIVKWDPHLLTALEWAQVELSLPDASLKQFALLTVGGHAAEFCRRTLLEAPTIAWKDLSAKLVKRFADPLQEEQALYELKYFRQQKGKQIRQYGDRLQSLATRAMSLDKIRTDDVQKRLADAFLNNLISVPTQKMLLARKPQTLSHAIELAADEAFIEEGLAMRLRNRAMDGSDRGGVMEQGEPMEIGAAATEFLRKKHGEKFDIEVVYEDQSSNDWDSLFHRLQGRIAKPASYLLAHPDVRVFASGTSFFEQCLSNNSLQFGFSSAAMDNLSRMPCTITGALHAAAITVAEEREMFRRQAADDWQTILVHRARELRPGGRLVLILGVVDRENQYLGNTKNVKCNLLEYMGRNWRALVERGVITEEEFQNTGLNSYLRTEDELTAPLTDIESPVHKLGLRLVSIETKVINCYFHSRWLKSGNDGDAAAARAHAGLYVRSIRIWGNSMLQSGLSDSRTPEEKTNIVDSFFQSYEDEVTRCPSDHAKSFVHAYMHIRKCE</sequence>
<keyword evidence="2" id="KW-0460">Magnesium</keyword>
<protein>
    <submittedName>
        <fullName evidence="6">Uncharacterized protein LOC106810016</fullName>
    </submittedName>
</protein>
<dbReference type="Proteomes" id="UP000695022">
    <property type="component" value="Unplaced"/>
</dbReference>
<dbReference type="InterPro" id="IPR005299">
    <property type="entry name" value="MeTrfase_7"/>
</dbReference>
<reference evidence="6" key="1">
    <citation type="submission" date="2025-08" db="UniProtKB">
        <authorList>
            <consortium name="RefSeq"/>
        </authorList>
    </citation>
    <scope>IDENTIFICATION</scope>
</reference>
<dbReference type="InterPro" id="IPR005162">
    <property type="entry name" value="Retrotrans_gag_dom"/>
</dbReference>
<feature type="region of interest" description="Disordered" evidence="3">
    <location>
        <begin position="1"/>
        <end position="27"/>
    </location>
</feature>
<dbReference type="Pfam" id="PF03492">
    <property type="entry name" value="Methyltransf_7"/>
    <property type="match status" value="1"/>
</dbReference>
<evidence type="ECO:0000313" key="5">
    <source>
        <dbReference type="Proteomes" id="UP000695022"/>
    </source>
</evidence>
<evidence type="ECO:0000256" key="3">
    <source>
        <dbReference type="SAM" id="MobiDB-lite"/>
    </source>
</evidence>
<evidence type="ECO:0000256" key="2">
    <source>
        <dbReference type="ARBA" id="ARBA00022842"/>
    </source>
</evidence>